<dbReference type="AlphaFoldDB" id="A0A430JBW2"/>
<reference evidence="1 2" key="1">
    <citation type="submission" date="2018-12" db="EMBL/GenBank/DDBJ databases">
        <title>Bacillus ochoae sp. nov., Paenibacillus whitsoniae sp. nov., Paenibacillus spiritus sp. nov. Isolated from the Mars Exploration Rover during spacecraft assembly.</title>
        <authorList>
            <person name="Seuylemezian A."/>
            <person name="Vaishampayan P."/>
        </authorList>
    </citation>
    <scope>NUCLEOTIDE SEQUENCE [LARGE SCALE GENOMIC DNA]</scope>
    <source>
        <strain evidence="1 2">MER 54</strain>
    </source>
</reference>
<name>A0A430JBW2_9BACL</name>
<gene>
    <name evidence="1" type="ORF">EJQ19_16805</name>
</gene>
<comment type="caution">
    <text evidence="1">The sequence shown here is derived from an EMBL/GenBank/DDBJ whole genome shotgun (WGS) entry which is preliminary data.</text>
</comment>
<organism evidence="1 2">
    <name type="scientific">Paenibacillus whitsoniae</name>
    <dbReference type="NCBI Taxonomy" id="2496558"/>
    <lineage>
        <taxon>Bacteria</taxon>
        <taxon>Bacillati</taxon>
        <taxon>Bacillota</taxon>
        <taxon>Bacilli</taxon>
        <taxon>Bacillales</taxon>
        <taxon>Paenibacillaceae</taxon>
        <taxon>Paenibacillus</taxon>
    </lineage>
</organism>
<accession>A0A430JBW2</accession>
<dbReference type="RefSeq" id="WP_126142397.1">
    <property type="nucleotide sequence ID" value="NZ_RXHU01000049.1"/>
</dbReference>
<dbReference type="EMBL" id="RXHU01000049">
    <property type="protein sequence ID" value="RTE08497.1"/>
    <property type="molecule type" value="Genomic_DNA"/>
</dbReference>
<protein>
    <submittedName>
        <fullName evidence="1">Uncharacterized protein</fullName>
    </submittedName>
</protein>
<proteinExistence type="predicted"/>
<evidence type="ECO:0000313" key="2">
    <source>
        <dbReference type="Proteomes" id="UP000276128"/>
    </source>
</evidence>
<evidence type="ECO:0000313" key="1">
    <source>
        <dbReference type="EMBL" id="RTE08497.1"/>
    </source>
</evidence>
<dbReference type="OrthoDB" id="2375806at2"/>
<keyword evidence="2" id="KW-1185">Reference proteome</keyword>
<dbReference type="Proteomes" id="UP000276128">
    <property type="component" value="Unassembled WGS sequence"/>
</dbReference>
<sequence>MAEVAILAYFHSPEQAEGAAAKLKALRAIDVRVDRFTNNLGFELENAMADSIVSSDHDVDTVGLDVVLTAVVDAETREQAARVIEDAGGKI</sequence>